<dbReference type="AlphaFoldDB" id="A0A0K2H1V4"/>
<feature type="transmembrane region" description="Helical" evidence="5">
    <location>
        <begin position="367"/>
        <end position="386"/>
    </location>
</feature>
<evidence type="ECO:0000256" key="3">
    <source>
        <dbReference type="ARBA" id="ARBA00022989"/>
    </source>
</evidence>
<evidence type="ECO:0000256" key="5">
    <source>
        <dbReference type="SAM" id="Phobius"/>
    </source>
</evidence>
<sequence length="408" mass="42743">MASKQSSAAKPRLFTPTFLVAWLINFSMFLVFYLLVTIMALYAVKEFSASNAAAGFASSSFVVGATFARMFSGWLVDSMGGRKILFTTLAVIAVTCAGYLVAGTLVAVIIVRALHGIAYALASTAVMAIAQGAIPSSRRAEGTGYFTMGNTLATAIGPALGLAMSSSLGYTSLFVFSLALAVVSLGLAFTLPKPDTNPASNASKKFQLSDIVHPTVLPIGSFMLLIGLAYAGVITFLNQYSVQENLTTGAGFFFLASAFSMISARTFLGRLQDHRGDNPVIAIGVVCYVICLALLGIATSDWMVVVAGIFSGLGYGTIAPACQAIAVRCVPAHKMGTGISTLFLLSDVGLGLGPILLGYIASNSGFAMMYLGLSALTLIAGIYYIFIHGRKPQSKPHHVQIATVEKID</sequence>
<feature type="transmembrane region" description="Helical" evidence="5">
    <location>
        <begin position="84"/>
        <end position="110"/>
    </location>
</feature>
<feature type="transmembrane region" description="Helical" evidence="5">
    <location>
        <begin position="20"/>
        <end position="44"/>
    </location>
</feature>
<dbReference type="Pfam" id="PF07690">
    <property type="entry name" value="MFS_1"/>
    <property type="match status" value="1"/>
</dbReference>
<dbReference type="GO" id="GO:0022857">
    <property type="term" value="F:transmembrane transporter activity"/>
    <property type="evidence" value="ECO:0007669"/>
    <property type="project" value="InterPro"/>
</dbReference>
<evidence type="ECO:0000313" key="8">
    <source>
        <dbReference type="Proteomes" id="UP000058446"/>
    </source>
</evidence>
<feature type="transmembrane region" description="Helical" evidence="5">
    <location>
        <begin position="146"/>
        <end position="164"/>
    </location>
</feature>
<evidence type="ECO:0000256" key="2">
    <source>
        <dbReference type="ARBA" id="ARBA00022692"/>
    </source>
</evidence>
<dbReference type="Proteomes" id="UP000058446">
    <property type="component" value="Chromosome"/>
</dbReference>
<dbReference type="PANTHER" id="PTHR23531">
    <property type="entry name" value="QUINOLENE RESISTANCE PROTEIN NORA"/>
    <property type="match status" value="1"/>
</dbReference>
<dbReference type="KEGG" id="clw:CLAC_10470"/>
<dbReference type="InterPro" id="IPR052714">
    <property type="entry name" value="MFS_Exporter"/>
</dbReference>
<proteinExistence type="predicted"/>
<dbReference type="OrthoDB" id="9814001at2"/>
<feature type="transmembrane region" description="Helical" evidence="5">
    <location>
        <begin position="280"/>
        <end position="298"/>
    </location>
</feature>
<dbReference type="InterPro" id="IPR036259">
    <property type="entry name" value="MFS_trans_sf"/>
</dbReference>
<gene>
    <name evidence="7" type="ORF">CLAC_10470</name>
</gene>
<evidence type="ECO:0000259" key="6">
    <source>
        <dbReference type="PROSITE" id="PS50850"/>
    </source>
</evidence>
<keyword evidence="2 5" id="KW-0812">Transmembrane</keyword>
<feature type="transmembrane region" description="Helical" evidence="5">
    <location>
        <begin position="50"/>
        <end position="72"/>
    </location>
</feature>
<dbReference type="PATRIC" id="fig|1408189.4.peg.2106"/>
<dbReference type="RefSeq" id="WP_053412832.1">
    <property type="nucleotide sequence ID" value="NZ_CP006841.1"/>
</dbReference>
<keyword evidence="3 5" id="KW-1133">Transmembrane helix</keyword>
<protein>
    <submittedName>
        <fullName evidence="7">MFS transporter permease</fullName>
    </submittedName>
</protein>
<keyword evidence="4 5" id="KW-0472">Membrane</keyword>
<dbReference type="PANTHER" id="PTHR23531:SF1">
    <property type="entry name" value="QUINOLENE RESISTANCE PROTEIN NORA"/>
    <property type="match status" value="1"/>
</dbReference>
<accession>A0A0K2H1V4</accession>
<feature type="transmembrane region" description="Helical" evidence="5">
    <location>
        <begin position="170"/>
        <end position="191"/>
    </location>
</feature>
<feature type="transmembrane region" description="Helical" evidence="5">
    <location>
        <begin position="249"/>
        <end position="268"/>
    </location>
</feature>
<dbReference type="InterPro" id="IPR011701">
    <property type="entry name" value="MFS"/>
</dbReference>
<evidence type="ECO:0000313" key="7">
    <source>
        <dbReference type="EMBL" id="ALA68022.1"/>
    </source>
</evidence>
<dbReference type="SUPFAM" id="SSF103473">
    <property type="entry name" value="MFS general substrate transporter"/>
    <property type="match status" value="1"/>
</dbReference>
<dbReference type="EMBL" id="CP006841">
    <property type="protein sequence ID" value="ALA68022.1"/>
    <property type="molecule type" value="Genomic_DNA"/>
</dbReference>
<evidence type="ECO:0000256" key="1">
    <source>
        <dbReference type="ARBA" id="ARBA00004651"/>
    </source>
</evidence>
<dbReference type="PROSITE" id="PS50850">
    <property type="entry name" value="MFS"/>
    <property type="match status" value="1"/>
</dbReference>
<organism evidence="7 8">
    <name type="scientific">Corynebacterium lactis RW2-5</name>
    <dbReference type="NCBI Taxonomy" id="1408189"/>
    <lineage>
        <taxon>Bacteria</taxon>
        <taxon>Bacillati</taxon>
        <taxon>Actinomycetota</taxon>
        <taxon>Actinomycetes</taxon>
        <taxon>Mycobacteriales</taxon>
        <taxon>Corynebacteriaceae</taxon>
        <taxon>Corynebacterium</taxon>
    </lineage>
</organism>
<reference evidence="7 8" key="1">
    <citation type="submission" date="2013-10" db="EMBL/GenBank/DDBJ databases">
        <title>Complete genome sequence of Corynebacterium lactis DSM 45799(T), isolated from raw cow milk.</title>
        <authorList>
            <person name="Ruckert C."/>
            <person name="Albersmeier A."/>
            <person name="Lipski A."/>
            <person name="Kalinowski J."/>
        </authorList>
    </citation>
    <scope>NUCLEOTIDE SEQUENCE [LARGE SCALE GENOMIC DNA]</scope>
    <source>
        <strain evidence="7 8">RW2-5</strain>
    </source>
</reference>
<feature type="transmembrane region" description="Helical" evidence="5">
    <location>
        <begin position="339"/>
        <end position="361"/>
    </location>
</feature>
<comment type="subcellular location">
    <subcellularLocation>
        <location evidence="1">Cell membrane</location>
        <topology evidence="1">Multi-pass membrane protein</topology>
    </subcellularLocation>
</comment>
<feature type="domain" description="Major facilitator superfamily (MFS) profile" evidence="6">
    <location>
        <begin position="17"/>
        <end position="392"/>
    </location>
</feature>
<keyword evidence="8" id="KW-1185">Reference proteome</keyword>
<evidence type="ECO:0000256" key="4">
    <source>
        <dbReference type="ARBA" id="ARBA00023136"/>
    </source>
</evidence>
<name>A0A0K2H1V4_9CORY</name>
<feature type="transmembrane region" description="Helical" evidence="5">
    <location>
        <begin position="116"/>
        <end position="134"/>
    </location>
</feature>
<feature type="transmembrane region" description="Helical" evidence="5">
    <location>
        <begin position="211"/>
        <end position="237"/>
    </location>
</feature>
<dbReference type="InterPro" id="IPR020846">
    <property type="entry name" value="MFS_dom"/>
</dbReference>
<dbReference type="GO" id="GO:0005886">
    <property type="term" value="C:plasma membrane"/>
    <property type="evidence" value="ECO:0007669"/>
    <property type="project" value="UniProtKB-SubCell"/>
</dbReference>
<dbReference type="CDD" id="cd17489">
    <property type="entry name" value="MFS_YfcJ_like"/>
    <property type="match status" value="1"/>
</dbReference>
<feature type="transmembrane region" description="Helical" evidence="5">
    <location>
        <begin position="304"/>
        <end position="327"/>
    </location>
</feature>
<dbReference type="Gene3D" id="1.20.1250.20">
    <property type="entry name" value="MFS general substrate transporter like domains"/>
    <property type="match status" value="1"/>
</dbReference>